<dbReference type="Proteomes" id="UP000622362">
    <property type="component" value="Unassembled WGS sequence"/>
</dbReference>
<reference evidence="3" key="1">
    <citation type="submission" date="2020-11" db="EMBL/GenBank/DDBJ databases">
        <title>Molecular epidemiology and genomic profiles of multidrug-resistant bacteria collected from clinical sources in South Africa.</title>
        <authorList>
            <person name="Asante J."/>
            <person name="Amoako D.G."/>
        </authorList>
    </citation>
    <scope>NUCLEOTIDE SEQUENCE</scope>
    <source>
        <strain evidence="3">C68</strain>
    </source>
</reference>
<accession>A0A8I0WBC3</accession>
<comment type="similarity">
    <text evidence="1">To bacterial alkanal monooxygenase alpha and beta chains.</text>
</comment>
<dbReference type="InterPro" id="IPR050766">
    <property type="entry name" value="Bact_Lucif_Oxidored"/>
</dbReference>
<evidence type="ECO:0000313" key="4">
    <source>
        <dbReference type="Proteomes" id="UP000622362"/>
    </source>
</evidence>
<dbReference type="GO" id="GO:0005829">
    <property type="term" value="C:cytosol"/>
    <property type="evidence" value="ECO:0007669"/>
    <property type="project" value="TreeGrafter"/>
</dbReference>
<dbReference type="RefSeq" id="WP_048762040.1">
    <property type="nucleotide sequence ID" value="NZ_JADPYN010000053.1"/>
</dbReference>
<dbReference type="SUPFAM" id="SSF51679">
    <property type="entry name" value="Bacterial luciferase-like"/>
    <property type="match status" value="1"/>
</dbReference>
<dbReference type="PANTHER" id="PTHR30137:SF20">
    <property type="entry name" value="N-ACETYL-S-ALKYLCYSTEINE MONOOXYGENASE"/>
    <property type="match status" value="1"/>
</dbReference>
<proteinExistence type="predicted"/>
<dbReference type="AlphaFoldDB" id="A0A8I0WBC3"/>
<organism evidence="3 4">
    <name type="scientific">Staphylococcus epidermidis</name>
    <dbReference type="NCBI Taxonomy" id="1282"/>
    <lineage>
        <taxon>Bacteria</taxon>
        <taxon>Bacillati</taxon>
        <taxon>Bacillota</taxon>
        <taxon>Bacilli</taxon>
        <taxon>Bacillales</taxon>
        <taxon>Staphylococcaceae</taxon>
        <taxon>Staphylococcus</taxon>
    </lineage>
</organism>
<sequence length="333" mass="38210">MKLSILDYVPLFEGDTPQEALNHSIELAQLSEKLGYARYWVAEHHQVPSVVSSAPEIVMAMLLEHTHSIHIGSGGVMLPHYSAYKVAEQFKIMEVKHPGRIDMGIGRSPSFKNVNEALNEFKTQKPKLSQQIDDLNKYFTNDTIHSHRFKTLEATPYTEHSPEMFILGMSEQSAELAAKKGLPFVIAHMGQSHANLTHVIQHYKSRFTEYHGHSHSPYIILATFVVTAENELTIKQLVDTLNLWLIRINYLKQPKVYPSIETAQQRHYSERDREKIEKNKRRMISGLPHEVAQQLIQLQNELEVDEIMILPNVYGHTHRTKLIELIAHACLDN</sequence>
<dbReference type="EMBL" id="JADPYN010000053">
    <property type="protein sequence ID" value="MBF9304848.1"/>
    <property type="molecule type" value="Genomic_DNA"/>
</dbReference>
<dbReference type="InterPro" id="IPR011251">
    <property type="entry name" value="Luciferase-like_dom"/>
</dbReference>
<dbReference type="PANTHER" id="PTHR30137">
    <property type="entry name" value="LUCIFERASE-LIKE MONOOXYGENASE"/>
    <property type="match status" value="1"/>
</dbReference>
<evidence type="ECO:0000256" key="1">
    <source>
        <dbReference type="ARBA" id="ARBA00007789"/>
    </source>
</evidence>
<name>A0A8I0WBC3_STAEP</name>
<dbReference type="Gene3D" id="3.20.20.30">
    <property type="entry name" value="Luciferase-like domain"/>
    <property type="match status" value="1"/>
</dbReference>
<dbReference type="InterPro" id="IPR019949">
    <property type="entry name" value="CmoO-like"/>
</dbReference>
<evidence type="ECO:0000313" key="3">
    <source>
        <dbReference type="EMBL" id="MBF9304848.1"/>
    </source>
</evidence>
<gene>
    <name evidence="3" type="ORF">I3V53_12455</name>
</gene>
<dbReference type="InterPro" id="IPR036661">
    <property type="entry name" value="Luciferase-like_sf"/>
</dbReference>
<feature type="domain" description="Luciferase-like" evidence="2">
    <location>
        <begin position="13"/>
        <end position="299"/>
    </location>
</feature>
<dbReference type="Pfam" id="PF00296">
    <property type="entry name" value="Bac_luciferase"/>
    <property type="match status" value="1"/>
</dbReference>
<dbReference type="GO" id="GO:0016705">
    <property type="term" value="F:oxidoreductase activity, acting on paired donors, with incorporation or reduction of molecular oxygen"/>
    <property type="evidence" value="ECO:0007669"/>
    <property type="project" value="InterPro"/>
</dbReference>
<comment type="caution">
    <text evidence="3">The sequence shown here is derived from an EMBL/GenBank/DDBJ whole genome shotgun (WGS) entry which is preliminary data.</text>
</comment>
<protein>
    <submittedName>
        <fullName evidence="3">LLM class flavin-dependent oxidoreductase</fullName>
    </submittedName>
</protein>
<dbReference type="NCBIfam" id="TIGR03558">
    <property type="entry name" value="oxido_grp_1"/>
    <property type="match status" value="1"/>
</dbReference>
<evidence type="ECO:0000259" key="2">
    <source>
        <dbReference type="Pfam" id="PF00296"/>
    </source>
</evidence>